<evidence type="ECO:0000313" key="2">
    <source>
        <dbReference type="EMBL" id="GMN56153.1"/>
    </source>
</evidence>
<feature type="transmembrane region" description="Helical" evidence="1">
    <location>
        <begin position="116"/>
        <end position="137"/>
    </location>
</feature>
<keyword evidence="1" id="KW-0472">Membrane</keyword>
<name>A0AA88DE11_FICCA</name>
<keyword evidence="1" id="KW-0812">Transmembrane</keyword>
<organism evidence="2 3">
    <name type="scientific">Ficus carica</name>
    <name type="common">Common fig</name>
    <dbReference type="NCBI Taxonomy" id="3494"/>
    <lineage>
        <taxon>Eukaryota</taxon>
        <taxon>Viridiplantae</taxon>
        <taxon>Streptophyta</taxon>
        <taxon>Embryophyta</taxon>
        <taxon>Tracheophyta</taxon>
        <taxon>Spermatophyta</taxon>
        <taxon>Magnoliopsida</taxon>
        <taxon>eudicotyledons</taxon>
        <taxon>Gunneridae</taxon>
        <taxon>Pentapetalae</taxon>
        <taxon>rosids</taxon>
        <taxon>fabids</taxon>
        <taxon>Rosales</taxon>
        <taxon>Moraceae</taxon>
        <taxon>Ficeae</taxon>
        <taxon>Ficus</taxon>
    </lineage>
</organism>
<dbReference type="AlphaFoldDB" id="A0AA88DE11"/>
<keyword evidence="1" id="KW-1133">Transmembrane helix</keyword>
<sequence length="169" mass="19377">MVSLKLSCESCITFQDCLEMALRILIPSIEAAALHTTCYFLSTSNIIAAFINKVAQAERLPLQFNSLSKWIIVEICHHRESSFWTLYLMLKKKSFEKVGLLVEACRKNAMFMVQTFNQILTMLIPFFILPALLSKLFSLNHKTYLYGYLELQIDLDSCDDPPCTGRHLT</sequence>
<dbReference type="Proteomes" id="UP001187192">
    <property type="component" value="Unassembled WGS sequence"/>
</dbReference>
<comment type="caution">
    <text evidence="2">The sequence shown here is derived from an EMBL/GenBank/DDBJ whole genome shotgun (WGS) entry which is preliminary data.</text>
</comment>
<keyword evidence="3" id="KW-1185">Reference proteome</keyword>
<evidence type="ECO:0000313" key="3">
    <source>
        <dbReference type="Proteomes" id="UP001187192"/>
    </source>
</evidence>
<reference evidence="2" key="1">
    <citation type="submission" date="2023-07" db="EMBL/GenBank/DDBJ databases">
        <title>draft genome sequence of fig (Ficus carica).</title>
        <authorList>
            <person name="Takahashi T."/>
            <person name="Nishimura K."/>
        </authorList>
    </citation>
    <scope>NUCLEOTIDE SEQUENCE</scope>
</reference>
<gene>
    <name evidence="2" type="ORF">TIFTF001_025272</name>
</gene>
<proteinExistence type="predicted"/>
<accession>A0AA88DE11</accession>
<protein>
    <submittedName>
        <fullName evidence="2">Uncharacterized protein</fullName>
    </submittedName>
</protein>
<evidence type="ECO:0000256" key="1">
    <source>
        <dbReference type="SAM" id="Phobius"/>
    </source>
</evidence>
<dbReference type="EMBL" id="BTGU01000062">
    <property type="protein sequence ID" value="GMN56153.1"/>
    <property type="molecule type" value="Genomic_DNA"/>
</dbReference>